<dbReference type="InterPro" id="IPR021352">
    <property type="entry name" value="DUF2971"/>
</dbReference>
<evidence type="ECO:0000313" key="1">
    <source>
        <dbReference type="EMBL" id="BBY47633.1"/>
    </source>
</evidence>
<dbReference type="EMBL" id="AP022593">
    <property type="protein sequence ID" value="BBY47633.1"/>
    <property type="molecule type" value="Genomic_DNA"/>
</dbReference>
<sequence>MVHIEHDDDLPPYLYHYTDYRALQSVFEYGEVWATNSRFLNDISETELGPRALQQRFGELQDARQDELLAYFEMLREEKRTLEPEDEAVLRPLAEERDLYGELQGACEAAVLDTTCFIFSMSKELDQLSQWRAYAKNGVCIRFSTEALLRGLSDAPALKATLRNVKYYDGHVTNEEYLQPVVEFAMQRRLDLIGGDCNDTDERNSVIGREMMLMIAYLKDITFREENEVRLAVQGTPNHFTPHRYGLVPRLKLPIKPDAIDSVIVGPGAHSDLRCQSLRTYFDNTSFKRAEVASSVGIDVYRSQVPYRDW</sequence>
<keyword evidence="2" id="KW-1185">Reference proteome</keyword>
<evidence type="ECO:0008006" key="3">
    <source>
        <dbReference type="Google" id="ProtNLM"/>
    </source>
</evidence>
<reference evidence="1 2" key="1">
    <citation type="journal article" date="2019" name="Emerg. Microbes Infect.">
        <title>Comprehensive subspecies identification of 175 nontuberculous mycobacteria species based on 7547 genomic profiles.</title>
        <authorList>
            <person name="Matsumoto Y."/>
            <person name="Kinjo T."/>
            <person name="Motooka D."/>
            <person name="Nabeya D."/>
            <person name="Jung N."/>
            <person name="Uechi K."/>
            <person name="Horii T."/>
            <person name="Iida T."/>
            <person name="Fujita J."/>
            <person name="Nakamura S."/>
        </authorList>
    </citation>
    <scope>NUCLEOTIDE SEQUENCE [LARGE SCALE GENOMIC DNA]</scope>
    <source>
        <strain evidence="1 2">JCM 18538</strain>
    </source>
</reference>
<evidence type="ECO:0000313" key="2">
    <source>
        <dbReference type="Proteomes" id="UP000467428"/>
    </source>
</evidence>
<protein>
    <recommendedName>
        <fullName evidence="3">DUF2971 domain-containing protein</fullName>
    </recommendedName>
</protein>
<dbReference type="Pfam" id="PF11185">
    <property type="entry name" value="DUF2971"/>
    <property type="match status" value="1"/>
</dbReference>
<dbReference type="Proteomes" id="UP000467428">
    <property type="component" value="Chromosome"/>
</dbReference>
<geneLocation type="plasmid" evidence="2">
    <name>pjcm18538 dna</name>
</geneLocation>
<name>A0A7I7RST7_9MYCO</name>
<gene>
    <name evidence="1" type="ORF">MARA_11010</name>
</gene>
<dbReference type="AlphaFoldDB" id="A0A7I7RST7"/>
<accession>A0A7I7RST7</accession>
<dbReference type="RefSeq" id="WP_163917542.1">
    <property type="nucleotide sequence ID" value="NZ_AP022593.1"/>
</dbReference>
<dbReference type="KEGG" id="marz:MARA_11010"/>
<proteinExistence type="predicted"/>
<organism evidence="1 2">
    <name type="scientific">Mycolicibacterium arabiense</name>
    <dbReference type="NCBI Taxonomy" id="1286181"/>
    <lineage>
        <taxon>Bacteria</taxon>
        <taxon>Bacillati</taxon>
        <taxon>Actinomycetota</taxon>
        <taxon>Actinomycetes</taxon>
        <taxon>Mycobacteriales</taxon>
        <taxon>Mycobacteriaceae</taxon>
        <taxon>Mycolicibacterium</taxon>
    </lineage>
</organism>